<evidence type="ECO:0000313" key="6">
    <source>
        <dbReference type="EMBL" id="SNT33056.1"/>
    </source>
</evidence>
<dbReference type="Gene3D" id="1.10.357.10">
    <property type="entry name" value="Tetracycline Repressor, domain 2"/>
    <property type="match status" value="1"/>
</dbReference>
<dbReference type="PROSITE" id="PS50977">
    <property type="entry name" value="HTH_TETR_2"/>
    <property type="match status" value="1"/>
</dbReference>
<dbReference type="GO" id="GO:0003700">
    <property type="term" value="F:DNA-binding transcription factor activity"/>
    <property type="evidence" value="ECO:0007669"/>
    <property type="project" value="TreeGrafter"/>
</dbReference>
<dbReference type="InterPro" id="IPR050109">
    <property type="entry name" value="HTH-type_TetR-like_transc_reg"/>
</dbReference>
<dbReference type="InterPro" id="IPR001647">
    <property type="entry name" value="HTH_TetR"/>
</dbReference>
<protein>
    <submittedName>
        <fullName evidence="6">Transcriptional regulator, TetR family</fullName>
    </submittedName>
</protein>
<dbReference type="PANTHER" id="PTHR30055:SF234">
    <property type="entry name" value="HTH-TYPE TRANSCRIPTIONAL REGULATOR BETI"/>
    <property type="match status" value="1"/>
</dbReference>
<feature type="domain" description="HTH tetR-type" evidence="5">
    <location>
        <begin position="6"/>
        <end position="66"/>
    </location>
</feature>
<dbReference type="Pfam" id="PF00440">
    <property type="entry name" value="TetR_N"/>
    <property type="match status" value="1"/>
</dbReference>
<keyword evidence="1" id="KW-0805">Transcription regulation</keyword>
<evidence type="ECO:0000256" key="2">
    <source>
        <dbReference type="ARBA" id="ARBA00023125"/>
    </source>
</evidence>
<dbReference type="RefSeq" id="WP_089210496.1">
    <property type="nucleotide sequence ID" value="NZ_FZOD01000034.1"/>
</dbReference>
<evidence type="ECO:0000256" key="1">
    <source>
        <dbReference type="ARBA" id="ARBA00023015"/>
    </source>
</evidence>
<accession>A0A239LR74</accession>
<dbReference type="Proteomes" id="UP000198282">
    <property type="component" value="Unassembled WGS sequence"/>
</dbReference>
<name>A0A239LR74_9ACTN</name>
<keyword evidence="7" id="KW-1185">Reference proteome</keyword>
<proteinExistence type="predicted"/>
<evidence type="ECO:0000259" key="5">
    <source>
        <dbReference type="PROSITE" id="PS50977"/>
    </source>
</evidence>
<evidence type="ECO:0000256" key="4">
    <source>
        <dbReference type="PROSITE-ProRule" id="PRU00335"/>
    </source>
</evidence>
<dbReference type="AlphaFoldDB" id="A0A239LR74"/>
<evidence type="ECO:0000313" key="7">
    <source>
        <dbReference type="Proteomes" id="UP000198282"/>
    </source>
</evidence>
<dbReference type="GO" id="GO:0000976">
    <property type="term" value="F:transcription cis-regulatory region binding"/>
    <property type="evidence" value="ECO:0007669"/>
    <property type="project" value="TreeGrafter"/>
</dbReference>
<dbReference type="OrthoDB" id="3404594at2"/>
<reference evidence="6 7" key="1">
    <citation type="submission" date="2017-06" db="EMBL/GenBank/DDBJ databases">
        <authorList>
            <person name="Kim H.J."/>
            <person name="Triplett B.A."/>
        </authorList>
    </citation>
    <scope>NUCLEOTIDE SEQUENCE [LARGE SCALE GENOMIC DNA]</scope>
    <source>
        <strain evidence="6 7">CGMCC 4.2132</strain>
    </source>
</reference>
<dbReference type="SUPFAM" id="SSF46689">
    <property type="entry name" value="Homeodomain-like"/>
    <property type="match status" value="1"/>
</dbReference>
<organism evidence="6 7">
    <name type="scientific">Streptosporangium subroseum</name>
    <dbReference type="NCBI Taxonomy" id="106412"/>
    <lineage>
        <taxon>Bacteria</taxon>
        <taxon>Bacillati</taxon>
        <taxon>Actinomycetota</taxon>
        <taxon>Actinomycetes</taxon>
        <taxon>Streptosporangiales</taxon>
        <taxon>Streptosporangiaceae</taxon>
        <taxon>Streptosporangium</taxon>
    </lineage>
</organism>
<feature type="DNA-binding region" description="H-T-H motif" evidence="4">
    <location>
        <begin position="29"/>
        <end position="48"/>
    </location>
</feature>
<evidence type="ECO:0000256" key="3">
    <source>
        <dbReference type="ARBA" id="ARBA00023163"/>
    </source>
</evidence>
<dbReference type="EMBL" id="FZOD01000034">
    <property type="protein sequence ID" value="SNT33056.1"/>
    <property type="molecule type" value="Genomic_DNA"/>
</dbReference>
<dbReference type="PANTHER" id="PTHR30055">
    <property type="entry name" value="HTH-TYPE TRANSCRIPTIONAL REGULATOR RUTR"/>
    <property type="match status" value="1"/>
</dbReference>
<dbReference type="InterPro" id="IPR009057">
    <property type="entry name" value="Homeodomain-like_sf"/>
</dbReference>
<sequence length="212" mass="23806">MDFPEGNERELILQVATRLVAGLGYDGTSIQQVGEAAGLDAETIGAYFPTKRELYLEVMRKNHRIRADVVIPCSDELRTAPHEEKAAALRRFADSYLDLCLSHPEIALLWMHRWMSDASDIDLDAIDVRPMTPHIIDSMSTATDPAGADAQFITYTLVWCIHGFVLSGVLDSMGRRSGAGDPCTLLRFRRHMHQMLTRVALLDQHDDRVDDK</sequence>
<gene>
    <name evidence="6" type="ORF">SAMN05216276_1034105</name>
</gene>
<keyword evidence="3" id="KW-0804">Transcription</keyword>
<keyword evidence="2 4" id="KW-0238">DNA-binding</keyword>